<comment type="caution">
    <text evidence="1">The sequence shown here is derived from an EMBL/GenBank/DDBJ whole genome shotgun (WGS) entry which is preliminary data.</text>
</comment>
<sequence length="229" mass="25814">MANIKVESREFSSKYISSFKYEPTNVCPVCKANISPVPLYTFAYDSKDCVHHMCILNYCTGCHSPFISTYQVSAYENGNSEEINYIGSEPNRFAKQTFDDKIATLSPQFDKIYNQALAAESSGLDEIAGLGYRKALEFLIKDYAIHEFPAEAESIKSKPLAQCIKNYISADNIKTLAERSAWIGNDEAHYIRKQEDRDVSDMKAFIQAIVYFIGMILITEDAASMTPKK</sequence>
<keyword evidence="2" id="KW-1185">Reference proteome</keyword>
<dbReference type="EMBL" id="JAOQJX010000025">
    <property type="protein sequence ID" value="MCU6748552.1"/>
    <property type="molecule type" value="Genomic_DNA"/>
</dbReference>
<reference evidence="1 2" key="1">
    <citation type="journal article" date="2021" name="ISME Commun">
        <title>Automated analysis of genomic sequences facilitates high-throughput and comprehensive description of bacteria.</title>
        <authorList>
            <person name="Hitch T.C.A."/>
        </authorList>
    </citation>
    <scope>NUCLEOTIDE SEQUENCE [LARGE SCALE GENOMIC DNA]</scope>
    <source>
        <strain evidence="1 2">H2_18</strain>
    </source>
</reference>
<proteinExistence type="predicted"/>
<evidence type="ECO:0000313" key="1">
    <source>
        <dbReference type="EMBL" id="MCU6748552.1"/>
    </source>
</evidence>
<organism evidence="1 2">
    <name type="scientific">Faecalicatena acetigenes</name>
    <dbReference type="NCBI Taxonomy" id="2981790"/>
    <lineage>
        <taxon>Bacteria</taxon>
        <taxon>Bacillati</taxon>
        <taxon>Bacillota</taxon>
        <taxon>Clostridia</taxon>
        <taxon>Lachnospirales</taxon>
        <taxon>Lachnospiraceae</taxon>
        <taxon>Faecalicatena</taxon>
    </lineage>
</organism>
<name>A0ABT2TE74_9FIRM</name>
<dbReference type="Proteomes" id="UP001652394">
    <property type="component" value="Unassembled WGS sequence"/>
</dbReference>
<gene>
    <name evidence="1" type="ORF">OCV51_12965</name>
</gene>
<accession>A0ABT2TE74</accession>
<protein>
    <submittedName>
        <fullName evidence="1">DUF4145 domain-containing protein</fullName>
    </submittedName>
</protein>
<evidence type="ECO:0000313" key="2">
    <source>
        <dbReference type="Proteomes" id="UP001652394"/>
    </source>
</evidence>
<dbReference type="RefSeq" id="WP_059068361.1">
    <property type="nucleotide sequence ID" value="NZ_JAOQJX010000025.1"/>
</dbReference>